<dbReference type="SUPFAM" id="SSF52091">
    <property type="entry name" value="SpoIIaa-like"/>
    <property type="match status" value="1"/>
</dbReference>
<reference evidence="5" key="2">
    <citation type="submission" date="2016-01" db="EMBL/GenBank/DDBJ databases">
        <title>Diatom-associated endosymboitic cyanobacterium lacks core nitrogen metabolism enzymes.</title>
        <authorList>
            <person name="Hilton J.A."/>
            <person name="Foster R.A."/>
            <person name="Tripp H.J."/>
            <person name="Carter B.J."/>
            <person name="Zehr J.P."/>
            <person name="Villareal T.A."/>
        </authorList>
    </citation>
    <scope>NUCLEOTIDE SEQUENCE [LARGE SCALE GENOMIC DNA]</scope>
    <source>
        <strain evidence="5">HH01</strain>
    </source>
</reference>
<sequence>MVNSSIQADFPVDFLQDIVIIRVPARLSILEAVAFKHICQDLTQEEIRPREIIIDFQNTIFIDSSGLGALVSNFKITQEKGIAFSLNNVNSKVMAILNLTELDRVFDIKTAVNIKTTPHHQLLEEQLPTTHPSIRSWMKRLIDIFGSVVGLVITSILFIPIALAITIDNPGPVFFHQTRYGWMGKRFRIWKFRSMYLGAEAKKSQVNNQVQGAFFKNDNDPRITKVGHFIRRTSLDELPQFWNVLKGDMSLVGTRPPTPDEVEKYEVPEWQRFDVKPGMTGEWQVSGRSTVRSFEDVIRLDLQYQKNWSLLHDLHLILKTVIILFNKNSGAM</sequence>
<name>M1WZE6_9NOST</name>
<dbReference type="AlphaFoldDB" id="M1WZE6"/>
<dbReference type="PROSITE" id="PS50817">
    <property type="entry name" value="INTEIN_N_TER"/>
    <property type="match status" value="1"/>
</dbReference>
<dbReference type="EC" id="2.7.8.6" evidence="4"/>
<evidence type="ECO:0000259" key="3">
    <source>
        <dbReference type="PROSITE" id="PS50801"/>
    </source>
</evidence>
<dbReference type="GO" id="GO:0047360">
    <property type="term" value="F:undecaprenyl-phosphate galactose phosphotransferase activity"/>
    <property type="evidence" value="ECO:0007669"/>
    <property type="project" value="UniProtKB-EC"/>
</dbReference>
<dbReference type="Pfam" id="PF02397">
    <property type="entry name" value="Bac_transf"/>
    <property type="match status" value="1"/>
</dbReference>
<accession>M1WZE6</accession>
<dbReference type="EMBL" id="CAIY01000044">
    <property type="protein sequence ID" value="CCH67527.1"/>
    <property type="molecule type" value="Genomic_DNA"/>
</dbReference>
<dbReference type="GO" id="GO:0016539">
    <property type="term" value="P:intein-mediated protein splicing"/>
    <property type="evidence" value="ECO:0007669"/>
    <property type="project" value="InterPro"/>
</dbReference>
<dbReference type="PANTHER" id="PTHR30576">
    <property type="entry name" value="COLANIC BIOSYNTHESIS UDP-GLUCOSE LIPID CARRIER TRANSFERASE"/>
    <property type="match status" value="1"/>
</dbReference>
<dbReference type="InterPro" id="IPR006141">
    <property type="entry name" value="Intein_N"/>
</dbReference>
<dbReference type="OrthoDB" id="467691at2"/>
<evidence type="ECO:0000313" key="4">
    <source>
        <dbReference type="EMBL" id="CCH67527.1"/>
    </source>
</evidence>
<dbReference type="Proteomes" id="UP000053051">
    <property type="component" value="Unassembled WGS sequence"/>
</dbReference>
<dbReference type="STRING" id="1165094.RINTHH_13720"/>
<dbReference type="CDD" id="cd07043">
    <property type="entry name" value="STAS_anti-anti-sigma_factors"/>
    <property type="match status" value="1"/>
</dbReference>
<dbReference type="InterPro" id="IPR002645">
    <property type="entry name" value="STAS_dom"/>
</dbReference>
<keyword evidence="2" id="KW-1133">Transmembrane helix</keyword>
<dbReference type="PROSITE" id="PS50801">
    <property type="entry name" value="STAS"/>
    <property type="match status" value="1"/>
</dbReference>
<evidence type="ECO:0000256" key="2">
    <source>
        <dbReference type="SAM" id="Phobius"/>
    </source>
</evidence>
<dbReference type="PANTHER" id="PTHR30576:SF10">
    <property type="entry name" value="SLL5057 PROTEIN"/>
    <property type="match status" value="1"/>
</dbReference>
<keyword evidence="2" id="KW-0812">Transmembrane</keyword>
<keyword evidence="4" id="KW-0808">Transferase</keyword>
<gene>
    <name evidence="4" type="ORF">RINTHH_13720</name>
</gene>
<dbReference type="InterPro" id="IPR003362">
    <property type="entry name" value="Bact_transf"/>
</dbReference>
<evidence type="ECO:0000256" key="1">
    <source>
        <dbReference type="ARBA" id="ARBA00006464"/>
    </source>
</evidence>
<evidence type="ECO:0000313" key="5">
    <source>
        <dbReference type="Proteomes" id="UP000053051"/>
    </source>
</evidence>
<feature type="transmembrane region" description="Helical" evidence="2">
    <location>
        <begin position="144"/>
        <end position="167"/>
    </location>
</feature>
<reference evidence="4 5" key="1">
    <citation type="submission" date="2012-05" db="EMBL/GenBank/DDBJ databases">
        <authorList>
            <person name="Hilton J."/>
        </authorList>
    </citation>
    <scope>NUCLEOTIDE SEQUENCE [LARGE SCALE GENOMIC DNA]</scope>
    <source>
        <strain evidence="4 5">HH01</strain>
    </source>
</reference>
<keyword evidence="5" id="KW-1185">Reference proteome</keyword>
<dbReference type="RefSeq" id="WP_008234232.1">
    <property type="nucleotide sequence ID" value="NZ_CAIY01000044.1"/>
</dbReference>
<dbReference type="Pfam" id="PF01740">
    <property type="entry name" value="STAS"/>
    <property type="match status" value="1"/>
</dbReference>
<feature type="domain" description="STAS" evidence="3">
    <location>
        <begin position="8"/>
        <end position="130"/>
    </location>
</feature>
<comment type="similarity">
    <text evidence="1">Belongs to the bacterial sugar transferase family.</text>
</comment>
<organism evidence="4 5">
    <name type="scientific">Richelia intracellularis HH01</name>
    <dbReference type="NCBI Taxonomy" id="1165094"/>
    <lineage>
        <taxon>Bacteria</taxon>
        <taxon>Bacillati</taxon>
        <taxon>Cyanobacteriota</taxon>
        <taxon>Cyanophyceae</taxon>
        <taxon>Nostocales</taxon>
        <taxon>Nostocaceae</taxon>
        <taxon>Richelia</taxon>
    </lineage>
</organism>
<protein>
    <submittedName>
        <fullName evidence="4">Undecaprenyl-phosphate galactosephosphotransferase</fullName>
        <ecNumber evidence="4">2.7.8.6</ecNumber>
    </submittedName>
</protein>
<keyword evidence="2" id="KW-0472">Membrane</keyword>
<dbReference type="InterPro" id="IPR036513">
    <property type="entry name" value="STAS_dom_sf"/>
</dbReference>
<dbReference type="Gene3D" id="3.30.750.24">
    <property type="entry name" value="STAS domain"/>
    <property type="match status" value="1"/>
</dbReference>
<proteinExistence type="inferred from homology"/>
<comment type="caution">
    <text evidence="4">The sequence shown here is derived from an EMBL/GenBank/DDBJ whole genome shotgun (WGS) entry which is preliminary data.</text>
</comment>